<evidence type="ECO:0000313" key="3">
    <source>
        <dbReference type="Proteomes" id="UP000224567"/>
    </source>
</evidence>
<evidence type="ECO:0000256" key="1">
    <source>
        <dbReference type="SAM" id="MobiDB-lite"/>
    </source>
</evidence>
<organism evidence="2 3">
    <name type="scientific">Capsicum baccatum</name>
    <name type="common">Peruvian pepper</name>
    <dbReference type="NCBI Taxonomy" id="33114"/>
    <lineage>
        <taxon>Eukaryota</taxon>
        <taxon>Viridiplantae</taxon>
        <taxon>Streptophyta</taxon>
        <taxon>Embryophyta</taxon>
        <taxon>Tracheophyta</taxon>
        <taxon>Spermatophyta</taxon>
        <taxon>Magnoliopsida</taxon>
        <taxon>eudicotyledons</taxon>
        <taxon>Gunneridae</taxon>
        <taxon>Pentapetalae</taxon>
        <taxon>asterids</taxon>
        <taxon>lamiids</taxon>
        <taxon>Solanales</taxon>
        <taxon>Solanaceae</taxon>
        <taxon>Solanoideae</taxon>
        <taxon>Capsiceae</taxon>
        <taxon>Capsicum</taxon>
    </lineage>
</organism>
<keyword evidence="3" id="KW-1185">Reference proteome</keyword>
<proteinExistence type="predicted"/>
<dbReference type="Proteomes" id="UP000224567">
    <property type="component" value="Unassembled WGS sequence"/>
</dbReference>
<protein>
    <submittedName>
        <fullName evidence="2">Uncharacterized protein</fullName>
    </submittedName>
</protein>
<sequence length="104" mass="11876">MLDGKCKLGSPKTKVERALERNGLLRIPVQKLRDSRRIKHGVIQMFLIYRECAKILNQDKDWSTRAASAHPKKTSPVVDDNKVGEHNTGDNEMDFIDESDDDLQ</sequence>
<reference evidence="2 3" key="1">
    <citation type="journal article" date="2017" name="Genome Biol.">
        <title>New reference genome sequences of hot pepper reveal the massive evolution of plant disease-resistance genes by retroduplication.</title>
        <authorList>
            <person name="Kim S."/>
            <person name="Park J."/>
            <person name="Yeom S.I."/>
            <person name="Kim Y.M."/>
            <person name="Seo E."/>
            <person name="Kim K.T."/>
            <person name="Kim M.S."/>
            <person name="Lee J.M."/>
            <person name="Cheong K."/>
            <person name="Shin H.S."/>
            <person name="Kim S.B."/>
            <person name="Han K."/>
            <person name="Lee J."/>
            <person name="Park M."/>
            <person name="Lee H.A."/>
            <person name="Lee H.Y."/>
            <person name="Lee Y."/>
            <person name="Oh S."/>
            <person name="Lee J.H."/>
            <person name="Choi E."/>
            <person name="Choi E."/>
            <person name="Lee S.E."/>
            <person name="Jeon J."/>
            <person name="Kim H."/>
            <person name="Choi G."/>
            <person name="Song H."/>
            <person name="Lee J."/>
            <person name="Lee S.C."/>
            <person name="Kwon J.K."/>
            <person name="Lee H.Y."/>
            <person name="Koo N."/>
            <person name="Hong Y."/>
            <person name="Kim R.W."/>
            <person name="Kang W.H."/>
            <person name="Huh J.H."/>
            <person name="Kang B.C."/>
            <person name="Yang T.J."/>
            <person name="Lee Y.H."/>
            <person name="Bennetzen J.L."/>
            <person name="Choi D."/>
        </authorList>
    </citation>
    <scope>NUCLEOTIDE SEQUENCE [LARGE SCALE GENOMIC DNA]</scope>
    <source>
        <strain evidence="3">cv. PBC81</strain>
    </source>
</reference>
<feature type="compositionally biased region" description="Basic and acidic residues" evidence="1">
    <location>
        <begin position="79"/>
        <end position="89"/>
    </location>
</feature>
<feature type="compositionally biased region" description="Acidic residues" evidence="1">
    <location>
        <begin position="91"/>
        <end position="104"/>
    </location>
</feature>
<dbReference type="AlphaFoldDB" id="A0A2G2VU92"/>
<accession>A0A2G2VU92</accession>
<gene>
    <name evidence="2" type="ORF">CQW23_24247</name>
</gene>
<dbReference type="EMBL" id="MLFT02000010">
    <property type="protein sequence ID" value="PHT36547.1"/>
    <property type="molecule type" value="Genomic_DNA"/>
</dbReference>
<reference evidence="3" key="2">
    <citation type="journal article" date="2017" name="J. Anim. Genet.">
        <title>Multiple reference genome sequences of hot pepper reveal the massive evolution of plant disease resistance genes by retroduplication.</title>
        <authorList>
            <person name="Kim S."/>
            <person name="Park J."/>
            <person name="Yeom S.-I."/>
            <person name="Kim Y.-M."/>
            <person name="Seo E."/>
            <person name="Kim K.-T."/>
            <person name="Kim M.-S."/>
            <person name="Lee J.M."/>
            <person name="Cheong K."/>
            <person name="Shin H.-S."/>
            <person name="Kim S.-B."/>
            <person name="Han K."/>
            <person name="Lee J."/>
            <person name="Park M."/>
            <person name="Lee H.-A."/>
            <person name="Lee H.-Y."/>
            <person name="Lee Y."/>
            <person name="Oh S."/>
            <person name="Lee J.H."/>
            <person name="Choi E."/>
            <person name="Choi E."/>
            <person name="Lee S.E."/>
            <person name="Jeon J."/>
            <person name="Kim H."/>
            <person name="Choi G."/>
            <person name="Song H."/>
            <person name="Lee J."/>
            <person name="Lee S.-C."/>
            <person name="Kwon J.-K."/>
            <person name="Lee H.-Y."/>
            <person name="Koo N."/>
            <person name="Hong Y."/>
            <person name="Kim R.W."/>
            <person name="Kang W.-H."/>
            <person name="Huh J.H."/>
            <person name="Kang B.-C."/>
            <person name="Yang T.-J."/>
            <person name="Lee Y.-H."/>
            <person name="Bennetzen J.L."/>
            <person name="Choi D."/>
        </authorList>
    </citation>
    <scope>NUCLEOTIDE SEQUENCE [LARGE SCALE GENOMIC DNA]</scope>
    <source>
        <strain evidence="3">cv. PBC81</strain>
    </source>
</reference>
<name>A0A2G2VU92_CAPBA</name>
<feature type="region of interest" description="Disordered" evidence="1">
    <location>
        <begin position="62"/>
        <end position="104"/>
    </location>
</feature>
<evidence type="ECO:0000313" key="2">
    <source>
        <dbReference type="EMBL" id="PHT36547.1"/>
    </source>
</evidence>
<dbReference type="STRING" id="33114.A0A2G2VU92"/>
<comment type="caution">
    <text evidence="2">The sequence shown here is derived from an EMBL/GenBank/DDBJ whole genome shotgun (WGS) entry which is preliminary data.</text>
</comment>